<name>A0A517PA05_9PLAN</name>
<sequence length="329" mass="35660">MRILLFAAFAVPSAFLQDSGPRSFASLPPEAPSAPVRLEADHLPNPVRVHPRVISGGLPEGEEAFRELRDLGVRTVLSVDGITPDVATACKYGLRYVHLPHGYDGIPADRVNALAKAVSELEGPIYIHCHHGKHRSPAAAATACVAAGLLPPEDAVPILTLAGTSPKYRGLYRSAERARPLGDAFLKALAVEFPEKAAIPPTAEAMIALERTQTYIKAIADAGWRAPADHPDLDPAHEALLFREQFAELLRTEETRAQPDEYRRLLRDSEQAARDLETGLRGWTTTTGSEPPPALRRAAERIAANCTACHVRFRDVPLDEQTAPGGPDR</sequence>
<dbReference type="AlphaFoldDB" id="A0A517PA05"/>
<proteinExistence type="predicted"/>
<dbReference type="GO" id="GO:0009055">
    <property type="term" value="F:electron transfer activity"/>
    <property type="evidence" value="ECO:0007669"/>
    <property type="project" value="InterPro"/>
</dbReference>
<dbReference type="SUPFAM" id="SSF52799">
    <property type="entry name" value="(Phosphotyrosine protein) phosphatases II"/>
    <property type="match status" value="1"/>
</dbReference>
<dbReference type="InterPro" id="IPR010980">
    <property type="entry name" value="Cyt_c/b562"/>
</dbReference>
<organism evidence="1 2">
    <name type="scientific">Alienimonas californiensis</name>
    <dbReference type="NCBI Taxonomy" id="2527989"/>
    <lineage>
        <taxon>Bacteria</taxon>
        <taxon>Pseudomonadati</taxon>
        <taxon>Planctomycetota</taxon>
        <taxon>Planctomycetia</taxon>
        <taxon>Planctomycetales</taxon>
        <taxon>Planctomycetaceae</taxon>
        <taxon>Alienimonas</taxon>
    </lineage>
</organism>
<keyword evidence="2" id="KW-1185">Reference proteome</keyword>
<dbReference type="RefSeq" id="WP_165700701.1">
    <property type="nucleotide sequence ID" value="NZ_CP036265.1"/>
</dbReference>
<dbReference type="GO" id="GO:0005506">
    <property type="term" value="F:iron ion binding"/>
    <property type="evidence" value="ECO:0007669"/>
    <property type="project" value="InterPro"/>
</dbReference>
<gene>
    <name evidence="1" type="ORF">CA12_23070</name>
</gene>
<dbReference type="GO" id="GO:0020037">
    <property type="term" value="F:heme binding"/>
    <property type="evidence" value="ECO:0007669"/>
    <property type="project" value="InterPro"/>
</dbReference>
<dbReference type="SUPFAM" id="SSF47175">
    <property type="entry name" value="Cytochromes"/>
    <property type="match status" value="1"/>
</dbReference>
<reference evidence="1 2" key="1">
    <citation type="submission" date="2019-02" db="EMBL/GenBank/DDBJ databases">
        <title>Deep-cultivation of Planctomycetes and their phenomic and genomic characterization uncovers novel biology.</title>
        <authorList>
            <person name="Wiegand S."/>
            <person name="Jogler M."/>
            <person name="Boedeker C."/>
            <person name="Pinto D."/>
            <person name="Vollmers J."/>
            <person name="Rivas-Marin E."/>
            <person name="Kohn T."/>
            <person name="Peeters S.H."/>
            <person name="Heuer A."/>
            <person name="Rast P."/>
            <person name="Oberbeckmann S."/>
            <person name="Bunk B."/>
            <person name="Jeske O."/>
            <person name="Meyerdierks A."/>
            <person name="Storesund J.E."/>
            <person name="Kallscheuer N."/>
            <person name="Luecker S."/>
            <person name="Lage O.M."/>
            <person name="Pohl T."/>
            <person name="Merkel B.J."/>
            <person name="Hornburger P."/>
            <person name="Mueller R.-W."/>
            <person name="Bruemmer F."/>
            <person name="Labrenz M."/>
            <person name="Spormann A.M."/>
            <person name="Op den Camp H."/>
            <person name="Overmann J."/>
            <person name="Amann R."/>
            <person name="Jetten M.S.M."/>
            <person name="Mascher T."/>
            <person name="Medema M.H."/>
            <person name="Devos D.P."/>
            <person name="Kaster A.-K."/>
            <person name="Ovreas L."/>
            <person name="Rohde M."/>
            <person name="Galperin M.Y."/>
            <person name="Jogler C."/>
        </authorList>
    </citation>
    <scope>NUCLEOTIDE SEQUENCE [LARGE SCALE GENOMIC DNA]</scope>
    <source>
        <strain evidence="1 2">CA12</strain>
    </source>
</reference>
<dbReference type="KEGG" id="acaf:CA12_23070"/>
<protein>
    <recommendedName>
        <fullName evidence="3">Cytochrome C</fullName>
    </recommendedName>
</protein>
<dbReference type="InterPro" id="IPR029021">
    <property type="entry name" value="Prot-tyrosine_phosphatase-like"/>
</dbReference>
<evidence type="ECO:0000313" key="1">
    <source>
        <dbReference type="EMBL" id="QDT16207.1"/>
    </source>
</evidence>
<accession>A0A517PA05</accession>
<evidence type="ECO:0000313" key="2">
    <source>
        <dbReference type="Proteomes" id="UP000318741"/>
    </source>
</evidence>
<evidence type="ECO:0008006" key="3">
    <source>
        <dbReference type="Google" id="ProtNLM"/>
    </source>
</evidence>
<dbReference type="Proteomes" id="UP000318741">
    <property type="component" value="Chromosome"/>
</dbReference>
<dbReference type="Gene3D" id="3.90.190.10">
    <property type="entry name" value="Protein tyrosine phosphatase superfamily"/>
    <property type="match status" value="1"/>
</dbReference>
<dbReference type="EMBL" id="CP036265">
    <property type="protein sequence ID" value="QDT16207.1"/>
    <property type="molecule type" value="Genomic_DNA"/>
</dbReference>
<dbReference type="GO" id="GO:0022900">
    <property type="term" value="P:electron transport chain"/>
    <property type="evidence" value="ECO:0007669"/>
    <property type="project" value="InterPro"/>
</dbReference>